<gene>
    <name evidence="3" type="ORF">H103_07466</name>
</gene>
<accession>A0A022VT30</accession>
<reference evidence="3" key="1">
    <citation type="submission" date="2014-02" db="EMBL/GenBank/DDBJ databases">
        <title>The Genome Sequence of Trichophyton rubrum (morphotype fischeri) CBS 288.86.</title>
        <authorList>
            <consortium name="The Broad Institute Genomics Platform"/>
            <person name="Cuomo C.A."/>
            <person name="White T.C."/>
            <person name="Graser Y."/>
            <person name="Martinez-Rossi N."/>
            <person name="Heitman J."/>
            <person name="Young S.K."/>
            <person name="Zeng Q."/>
            <person name="Gargeya S."/>
            <person name="Abouelleil A."/>
            <person name="Alvarado L."/>
            <person name="Chapman S.B."/>
            <person name="Gainer-Dewar J."/>
            <person name="Goldberg J."/>
            <person name="Griggs A."/>
            <person name="Gujja S."/>
            <person name="Hansen M."/>
            <person name="Howarth C."/>
            <person name="Imamovic A."/>
            <person name="Larimer J."/>
            <person name="Martinez D."/>
            <person name="Murphy C."/>
            <person name="Pearson M.D."/>
            <person name="Persinoti G."/>
            <person name="Poon T."/>
            <person name="Priest M."/>
            <person name="Roberts A.D."/>
            <person name="Saif S."/>
            <person name="Shea T.D."/>
            <person name="Sykes S.N."/>
            <person name="Wortman J."/>
            <person name="Nusbaum C."/>
            <person name="Birren B."/>
        </authorList>
    </citation>
    <scope>NUCLEOTIDE SEQUENCE [LARGE SCALE GENOMIC DNA]</scope>
    <source>
        <strain evidence="3">CBS 288.86</strain>
    </source>
</reference>
<keyword evidence="2" id="KW-0732">Signal</keyword>
<feature type="chain" id="PRO_5001507920" evidence="2">
    <location>
        <begin position="22"/>
        <end position="360"/>
    </location>
</feature>
<feature type="signal peptide" evidence="2">
    <location>
        <begin position="1"/>
        <end position="21"/>
    </location>
</feature>
<dbReference type="Proteomes" id="UP000023758">
    <property type="component" value="Unassembled WGS sequence"/>
</dbReference>
<dbReference type="OrthoDB" id="4196148at2759"/>
<feature type="compositionally biased region" description="Low complexity" evidence="1">
    <location>
        <begin position="78"/>
        <end position="91"/>
    </location>
</feature>
<proteinExistence type="predicted"/>
<dbReference type="AlphaFoldDB" id="A0A022VT30"/>
<protein>
    <submittedName>
        <fullName evidence="3">Uncharacterized protein</fullName>
    </submittedName>
</protein>
<evidence type="ECO:0000313" key="3">
    <source>
        <dbReference type="EMBL" id="EZF48898.1"/>
    </source>
</evidence>
<feature type="region of interest" description="Disordered" evidence="1">
    <location>
        <begin position="78"/>
        <end position="114"/>
    </location>
</feature>
<evidence type="ECO:0000256" key="2">
    <source>
        <dbReference type="SAM" id="SignalP"/>
    </source>
</evidence>
<name>A0A022VT30_TRIRU</name>
<evidence type="ECO:0000256" key="1">
    <source>
        <dbReference type="SAM" id="MobiDB-lite"/>
    </source>
</evidence>
<dbReference type="EMBL" id="KK207915">
    <property type="protein sequence ID" value="EZF48898.1"/>
    <property type="molecule type" value="Genomic_DNA"/>
</dbReference>
<sequence length="360" mass="40345">MRLAWMLVGGFALAPCRFVFSGMTSERSSRLRLSLVSLPHFFSWPELAVERLQAGRWSAVVNERLTVRYVQMADAGHPYPSKSEMSSSSPPAYEDVASEGPQASAPRPQQRSSGAVTLTIHGKEICSSASQGGQPVYSLTHALDGHELNQYGVLLTRIEDRTVSSTSSRGTPSTKIVKRDVFALRDAPVLHIGHARYEIDGRRYLSDKRGRMSRSSFGVGSGWTAWGKGLPSFYLQRSESGNAAQVGETTDSSFYEWREKENGPLIAMETRRRWDMENKVEISAPRLELMKSWDDFDREYLDFMIAAWCMHNWREAKDIVKEPITWDEFKEQARVTASKRKQVLTGGGRSTSFGLAGFAT</sequence>
<dbReference type="HOGENOM" id="CLU_934437_0_0_1"/>
<organism evidence="3">
    <name type="scientific">Trichophyton rubrum CBS 288.86</name>
    <dbReference type="NCBI Taxonomy" id="1215330"/>
    <lineage>
        <taxon>Eukaryota</taxon>
        <taxon>Fungi</taxon>
        <taxon>Dikarya</taxon>
        <taxon>Ascomycota</taxon>
        <taxon>Pezizomycotina</taxon>
        <taxon>Eurotiomycetes</taxon>
        <taxon>Eurotiomycetidae</taxon>
        <taxon>Onygenales</taxon>
        <taxon>Arthrodermataceae</taxon>
        <taxon>Trichophyton</taxon>
    </lineage>
</organism>